<dbReference type="STRING" id="1089305.SAMN05444148_1594"/>
<protein>
    <recommendedName>
        <fullName evidence="4">UbiA prenyltransferase family protein</fullName>
    </recommendedName>
</protein>
<keyword evidence="3" id="KW-1185">Reference proteome</keyword>
<evidence type="ECO:0000313" key="2">
    <source>
        <dbReference type="EMBL" id="SHH25904.1"/>
    </source>
</evidence>
<reference evidence="3" key="1">
    <citation type="submission" date="2016-11" db="EMBL/GenBank/DDBJ databases">
        <authorList>
            <person name="Varghese N."/>
            <person name="Submissions S."/>
        </authorList>
    </citation>
    <scope>NUCLEOTIDE SEQUENCE [LARGE SCALE GENOMIC DNA]</scope>
    <source>
        <strain evidence="3">DSM 25330</strain>
    </source>
</reference>
<feature type="transmembrane region" description="Helical" evidence="1">
    <location>
        <begin position="98"/>
        <end position="117"/>
    </location>
</feature>
<feature type="transmembrane region" description="Helical" evidence="1">
    <location>
        <begin position="164"/>
        <end position="184"/>
    </location>
</feature>
<dbReference type="RefSeq" id="WP_073085271.1">
    <property type="nucleotide sequence ID" value="NZ_FQWS01000002.1"/>
</dbReference>
<gene>
    <name evidence="2" type="ORF">SAMN05444148_1594</name>
</gene>
<evidence type="ECO:0000313" key="3">
    <source>
        <dbReference type="Proteomes" id="UP000184522"/>
    </source>
</evidence>
<keyword evidence="1" id="KW-1133">Transmembrane helix</keyword>
<keyword evidence="1" id="KW-0472">Membrane</keyword>
<evidence type="ECO:0000256" key="1">
    <source>
        <dbReference type="SAM" id="Phobius"/>
    </source>
</evidence>
<feature type="transmembrane region" description="Helical" evidence="1">
    <location>
        <begin position="41"/>
        <end position="60"/>
    </location>
</feature>
<feature type="transmembrane region" description="Helical" evidence="1">
    <location>
        <begin position="256"/>
        <end position="276"/>
    </location>
</feature>
<organism evidence="2 3">
    <name type="scientific">Winogradskyella jejuensis</name>
    <dbReference type="NCBI Taxonomy" id="1089305"/>
    <lineage>
        <taxon>Bacteria</taxon>
        <taxon>Pseudomonadati</taxon>
        <taxon>Bacteroidota</taxon>
        <taxon>Flavobacteriia</taxon>
        <taxon>Flavobacteriales</taxon>
        <taxon>Flavobacteriaceae</taxon>
        <taxon>Winogradskyella</taxon>
    </lineage>
</organism>
<feature type="transmembrane region" description="Helical" evidence="1">
    <location>
        <begin position="72"/>
        <end position="92"/>
    </location>
</feature>
<dbReference type="OrthoDB" id="1467772at2"/>
<keyword evidence="1" id="KW-0812">Transmembrane</keyword>
<feature type="transmembrane region" description="Helical" evidence="1">
    <location>
        <begin position="205"/>
        <end position="223"/>
    </location>
</feature>
<dbReference type="Proteomes" id="UP000184522">
    <property type="component" value="Unassembled WGS sequence"/>
</dbReference>
<feature type="transmembrane region" description="Helical" evidence="1">
    <location>
        <begin position="229"/>
        <end position="249"/>
    </location>
</feature>
<dbReference type="AlphaFoldDB" id="A0A1M5RI07"/>
<dbReference type="EMBL" id="FQWS01000002">
    <property type="protein sequence ID" value="SHH25904.1"/>
    <property type="molecule type" value="Genomic_DNA"/>
</dbReference>
<feature type="transmembrane region" description="Helical" evidence="1">
    <location>
        <begin position="7"/>
        <end position="29"/>
    </location>
</feature>
<name>A0A1M5RI07_9FLAO</name>
<accession>A0A1M5RI07</accession>
<evidence type="ECO:0008006" key="4">
    <source>
        <dbReference type="Google" id="ProtNLM"/>
    </source>
</evidence>
<feature type="transmembrane region" description="Helical" evidence="1">
    <location>
        <begin position="137"/>
        <end position="158"/>
    </location>
</feature>
<proteinExistence type="predicted"/>
<sequence>MKVFKTIFNFYTNSSIHVALAVYAMTWITLLSFDLAYDENALYFVFYATITAYNFVKYFGLAKFHHRRLASWLKAIQVFSAIAFILMCYYVLHLNFDVLVLIFALGIVTFLYAIPFIPKKYLFDEQQNLRQVGGIKVYIIALVWSLVTVLIPLINAQYEINSDVVLTLFQRFFLVIVLMLPFEIRDLKYDSLKLATIPQKIGIKKTKIIGLLLLLVFLILEFFKDELDSGSVLSTLILLSITFLFLMFASKQQSKYYSAFWVEAIPVFWLFALLLFT</sequence>